<evidence type="ECO:0000313" key="2">
    <source>
        <dbReference type="Proteomes" id="UP001488838"/>
    </source>
</evidence>
<evidence type="ECO:0000313" key="1">
    <source>
        <dbReference type="EMBL" id="KAK7808547.1"/>
    </source>
</evidence>
<organism evidence="1 2">
    <name type="scientific">Myodes glareolus</name>
    <name type="common">Bank vole</name>
    <name type="synonym">Clethrionomys glareolus</name>
    <dbReference type="NCBI Taxonomy" id="447135"/>
    <lineage>
        <taxon>Eukaryota</taxon>
        <taxon>Metazoa</taxon>
        <taxon>Chordata</taxon>
        <taxon>Craniata</taxon>
        <taxon>Vertebrata</taxon>
        <taxon>Euteleostomi</taxon>
        <taxon>Mammalia</taxon>
        <taxon>Eutheria</taxon>
        <taxon>Euarchontoglires</taxon>
        <taxon>Glires</taxon>
        <taxon>Rodentia</taxon>
        <taxon>Myomorpha</taxon>
        <taxon>Muroidea</taxon>
        <taxon>Cricetidae</taxon>
        <taxon>Arvicolinae</taxon>
        <taxon>Myodes</taxon>
    </lineage>
</organism>
<dbReference type="AlphaFoldDB" id="A0AAW0I2F1"/>
<proteinExistence type="predicted"/>
<keyword evidence="2" id="KW-1185">Reference proteome</keyword>
<sequence length="235" mass="25199">MAMCHEGCQSVKENLLPVSDAQDKQLQEMNNEAEWLRAASLNEGFTPGFRMFTVTGCDCGKRNIRADAMLCDPAAASELVCSLGHCLVSQADGVHTAIYLLSSCDPRKPPRASPALMQGKEGNCLPEELAAGVTPSLLELLGDKICHASAGAERCLNPYSACAENLQMKAVAGTSLIGENCSLEGGSQHRLSRAASSVLRKTAWHTEQLWSACVEAKSKDLRTRLSSSESQEADR</sequence>
<accession>A0AAW0I2F1</accession>
<gene>
    <name evidence="1" type="ORF">U0070_027336</name>
</gene>
<dbReference type="Proteomes" id="UP001488838">
    <property type="component" value="Unassembled WGS sequence"/>
</dbReference>
<comment type="caution">
    <text evidence="1">The sequence shown here is derived from an EMBL/GenBank/DDBJ whole genome shotgun (WGS) entry which is preliminary data.</text>
</comment>
<dbReference type="EMBL" id="JBBHLL010000236">
    <property type="protein sequence ID" value="KAK7808547.1"/>
    <property type="molecule type" value="Genomic_DNA"/>
</dbReference>
<protein>
    <submittedName>
        <fullName evidence="1">Uncharacterized protein</fullName>
    </submittedName>
</protein>
<reference evidence="1 2" key="1">
    <citation type="journal article" date="2023" name="bioRxiv">
        <title>Conserved and derived expression patterns and positive selection on dental genes reveal complex evolutionary context of ever-growing rodent molars.</title>
        <authorList>
            <person name="Calamari Z.T."/>
            <person name="Song A."/>
            <person name="Cohen E."/>
            <person name="Akter M."/>
            <person name="Roy R.D."/>
            <person name="Hallikas O."/>
            <person name="Christensen M.M."/>
            <person name="Li P."/>
            <person name="Marangoni P."/>
            <person name="Jernvall J."/>
            <person name="Klein O.D."/>
        </authorList>
    </citation>
    <scope>NUCLEOTIDE SEQUENCE [LARGE SCALE GENOMIC DNA]</scope>
    <source>
        <strain evidence="1">V071</strain>
    </source>
</reference>
<name>A0AAW0I2F1_MYOGA</name>